<evidence type="ECO:0000259" key="4">
    <source>
        <dbReference type="Pfam" id="PF10106"/>
    </source>
</evidence>
<dbReference type="Pfam" id="PF05954">
    <property type="entry name" value="Phage_GPD"/>
    <property type="match status" value="1"/>
</dbReference>
<dbReference type="Gene3D" id="4.10.220.110">
    <property type="match status" value="1"/>
</dbReference>
<sequence length="882" mass="94536">MTSSLSGVLAALFPYSDHARLLSLQLDDGDPAGDQLVVQRLRGREALSECPAFDLDCLALNANIEAKALLGRRASVRLSEGVGFGAARWFNGIVTAVAPGDADGGRRRYRLTLRPAFALLDVARTAWIHLERSVPDIIDAELSRWQAGIADLQWRFDLLNTYPARSYTALYAESPLAFIERLCAEEGIGYRFEHPSPEDMPVGTTILVFFDDSSSLPMNPQALTRFHAADTMGEEGAIDRWTSARAIVPGATAMTSWEYKDTRVLAATVPTTHQHGAASAVASTLEDFAPQSQYYGAGAADLERYARLRIEAFEAQAKVFDGAGSVRSFAPGTATELDGHFDDADAGSKDARCYLLLSVDHDACNNLPSDFAGEPAVRGLEPGYRNRFTAMRQSVVWRPAFDSTHHAKPVARGLQTAQVVGAEGREIDVDEYGRVLVQFHWDREQRNTCRLRVANALSGSGWGMQTLPRVGQEVLVDFIEGDIDRPMVIGAVHNGRHMPPRFSGEGSLPANHALSGIQTREFGGGRGYGELLFDDTGGQLRTKLSSEHASTQLNQGWLCTPRAEGQAEPRGEGFELRSDAAGSVRGAKGLLLTAFGRLRASGAQLSREETASLMDECLQLFRQLGDYAQRHEAGASEPGPHAKLNDDFKQWENGSNTATGGTGGGSPLIAVTAPAGVHVSSPRSVITHAGSTVDTVALQHLQFASGERTTLNAGQGMSLFAQSGGIKLIAHQGKLQLQSQHDDTRISAAKDLKLAASGGQLHGMAADEILFSVAGGAYIRLAGGNVEIGAPGTVRVRAASHDWSGPASMSSDLPRFGAEDLGRTPVLVRPTDGAPVEGQHFEIERPDGSILKGTTDSQGRTATVNGSSFERLVTRFFPSDPS</sequence>
<dbReference type="InterPro" id="IPR037026">
    <property type="entry name" value="Vgr_OB-fold_dom_sf"/>
</dbReference>
<evidence type="ECO:0000256" key="1">
    <source>
        <dbReference type="ARBA" id="ARBA00005558"/>
    </source>
</evidence>
<dbReference type="Pfam" id="PF10106">
    <property type="entry name" value="DUF2345"/>
    <property type="match status" value="1"/>
</dbReference>
<dbReference type="SUPFAM" id="SSF69279">
    <property type="entry name" value="Phage tail proteins"/>
    <property type="match status" value="2"/>
</dbReference>
<organism evidence="6 7">
    <name type="scientific">Parazoarcus communis</name>
    <dbReference type="NCBI Taxonomy" id="41977"/>
    <lineage>
        <taxon>Bacteria</taxon>
        <taxon>Pseudomonadati</taxon>
        <taxon>Pseudomonadota</taxon>
        <taxon>Betaproteobacteria</taxon>
        <taxon>Rhodocyclales</taxon>
        <taxon>Zoogloeaceae</taxon>
        <taxon>Parazoarcus</taxon>
    </lineage>
</organism>
<feature type="region of interest" description="Disordered" evidence="2">
    <location>
        <begin position="631"/>
        <end position="667"/>
    </location>
</feature>
<keyword evidence="7" id="KW-1185">Reference proteome</keyword>
<feature type="compositionally biased region" description="Polar residues" evidence="2">
    <location>
        <begin position="852"/>
        <end position="865"/>
    </location>
</feature>
<dbReference type="NCBIfam" id="TIGR01646">
    <property type="entry name" value="vgr_GE"/>
    <property type="match status" value="1"/>
</dbReference>
<gene>
    <name evidence="6" type="ORF">CEW83_17280</name>
</gene>
<proteinExistence type="inferred from homology"/>
<dbReference type="InterPro" id="IPR018769">
    <property type="entry name" value="VgrG2_DUF2345"/>
</dbReference>
<dbReference type="InterPro" id="IPR017847">
    <property type="entry name" value="T6SS_RhsGE_Vgr_subset"/>
</dbReference>
<feature type="domain" description="Gp5/Type VI secretion system Vgr protein OB-fold" evidence="3">
    <location>
        <begin position="428"/>
        <end position="493"/>
    </location>
</feature>
<dbReference type="InterPro" id="IPR028244">
    <property type="entry name" value="T6SS_Rhs_Vgr_dom"/>
</dbReference>
<dbReference type="NCBIfam" id="TIGR03361">
    <property type="entry name" value="VI_Rhs_Vgr"/>
    <property type="match status" value="1"/>
</dbReference>
<dbReference type="Pfam" id="PF04717">
    <property type="entry name" value="Phage_base_V"/>
    <property type="match status" value="1"/>
</dbReference>
<comment type="similarity">
    <text evidence="1">Belongs to the VgrG protein family.</text>
</comment>
<reference evidence="6 7" key="1">
    <citation type="submission" date="2017-06" db="EMBL/GenBank/DDBJ databases">
        <title>Azoarcus.</title>
        <authorList>
            <person name="Woo J.-H."/>
            <person name="Kim H.-S."/>
        </authorList>
    </citation>
    <scope>NUCLEOTIDE SEQUENCE [LARGE SCALE GENOMIC DNA]</scope>
    <source>
        <strain evidence="6 7">TSPY31</strain>
    </source>
</reference>
<dbReference type="Proteomes" id="UP000244930">
    <property type="component" value="Chromosome"/>
</dbReference>
<dbReference type="Gene3D" id="2.30.110.50">
    <property type="match status" value="1"/>
</dbReference>
<feature type="region of interest" description="Disordered" evidence="2">
    <location>
        <begin position="845"/>
        <end position="865"/>
    </location>
</feature>
<dbReference type="Gene3D" id="2.40.50.230">
    <property type="entry name" value="Gp5 N-terminal domain"/>
    <property type="match status" value="1"/>
</dbReference>
<dbReference type="RefSeq" id="WP_108950453.1">
    <property type="nucleotide sequence ID" value="NZ_CP022187.1"/>
</dbReference>
<evidence type="ECO:0000259" key="5">
    <source>
        <dbReference type="Pfam" id="PF13296"/>
    </source>
</evidence>
<dbReference type="Pfam" id="PF13296">
    <property type="entry name" value="T6SS_Vgr"/>
    <property type="match status" value="1"/>
</dbReference>
<evidence type="ECO:0000313" key="7">
    <source>
        <dbReference type="Proteomes" id="UP000244930"/>
    </source>
</evidence>
<dbReference type="InterPro" id="IPR006533">
    <property type="entry name" value="T6SS_Vgr_RhsGE"/>
</dbReference>
<feature type="domain" description="Putative type VI secretion system Rhs element associated Vgr" evidence="5">
    <location>
        <begin position="522"/>
        <end position="628"/>
    </location>
</feature>
<feature type="domain" description="DUF2345" evidence="4">
    <location>
        <begin position="664"/>
        <end position="807"/>
    </location>
</feature>
<accession>A0A2U8GTK3</accession>
<dbReference type="KEGG" id="acom:CEW83_17280"/>
<dbReference type="SUPFAM" id="SSF69255">
    <property type="entry name" value="gp5 N-terminal domain-like"/>
    <property type="match status" value="1"/>
</dbReference>
<dbReference type="InterPro" id="IPR006531">
    <property type="entry name" value="Gp5/Vgr_OB"/>
</dbReference>
<dbReference type="AlphaFoldDB" id="A0A2U8GTK3"/>
<dbReference type="SUPFAM" id="SSF69349">
    <property type="entry name" value="Phage fibre proteins"/>
    <property type="match status" value="1"/>
</dbReference>
<evidence type="ECO:0000256" key="2">
    <source>
        <dbReference type="SAM" id="MobiDB-lite"/>
    </source>
</evidence>
<protein>
    <submittedName>
        <fullName evidence="6">Type VI secretion system protein</fullName>
    </submittedName>
</protein>
<evidence type="ECO:0000259" key="3">
    <source>
        <dbReference type="Pfam" id="PF04717"/>
    </source>
</evidence>
<name>A0A2U8GTK3_9RHOO</name>
<dbReference type="Gene3D" id="3.55.50.10">
    <property type="entry name" value="Baseplate protein-like domains"/>
    <property type="match status" value="1"/>
</dbReference>
<dbReference type="EMBL" id="CP022187">
    <property type="protein sequence ID" value="AWI76754.1"/>
    <property type="molecule type" value="Genomic_DNA"/>
</dbReference>
<evidence type="ECO:0000313" key="6">
    <source>
        <dbReference type="EMBL" id="AWI76754.1"/>
    </source>
</evidence>